<dbReference type="Proteomes" id="UP000054217">
    <property type="component" value="Unassembled WGS sequence"/>
</dbReference>
<evidence type="ECO:0000313" key="3">
    <source>
        <dbReference type="Proteomes" id="UP000054217"/>
    </source>
</evidence>
<organism evidence="2 3">
    <name type="scientific">Pisolithus tinctorius Marx 270</name>
    <dbReference type="NCBI Taxonomy" id="870435"/>
    <lineage>
        <taxon>Eukaryota</taxon>
        <taxon>Fungi</taxon>
        <taxon>Dikarya</taxon>
        <taxon>Basidiomycota</taxon>
        <taxon>Agaricomycotina</taxon>
        <taxon>Agaricomycetes</taxon>
        <taxon>Agaricomycetidae</taxon>
        <taxon>Boletales</taxon>
        <taxon>Sclerodermatineae</taxon>
        <taxon>Pisolithaceae</taxon>
        <taxon>Pisolithus</taxon>
    </lineage>
</organism>
<dbReference type="InParanoid" id="A0A0C3NB87"/>
<evidence type="ECO:0000313" key="2">
    <source>
        <dbReference type="EMBL" id="KIN98364.1"/>
    </source>
</evidence>
<sequence length="128" mass="13279">MDRADTEPLTLGVPNATSADDPSPVDKVNTEPPTSAVPGTTPADNPSPMDKANTEPPTSEVPGITLGDDPISVDGADTKPFAPSQLDALGGIGAPVGLHHGHIKFTSRLYCQVAQISYHTATFYVQEA</sequence>
<dbReference type="EMBL" id="KN832016">
    <property type="protein sequence ID" value="KIN98364.1"/>
    <property type="molecule type" value="Genomic_DNA"/>
</dbReference>
<name>A0A0C3NB87_PISTI</name>
<accession>A0A0C3NB87</accession>
<feature type="region of interest" description="Disordered" evidence="1">
    <location>
        <begin position="1"/>
        <end position="79"/>
    </location>
</feature>
<protein>
    <submittedName>
        <fullName evidence="2">Uncharacterized protein</fullName>
    </submittedName>
</protein>
<proteinExistence type="predicted"/>
<reference evidence="2 3" key="1">
    <citation type="submission" date="2014-04" db="EMBL/GenBank/DDBJ databases">
        <authorList>
            <consortium name="DOE Joint Genome Institute"/>
            <person name="Kuo A."/>
            <person name="Kohler A."/>
            <person name="Costa M.D."/>
            <person name="Nagy L.G."/>
            <person name="Floudas D."/>
            <person name="Copeland A."/>
            <person name="Barry K.W."/>
            <person name="Cichocki N."/>
            <person name="Veneault-Fourrey C."/>
            <person name="LaButti K."/>
            <person name="Lindquist E.A."/>
            <person name="Lipzen A."/>
            <person name="Lundell T."/>
            <person name="Morin E."/>
            <person name="Murat C."/>
            <person name="Sun H."/>
            <person name="Tunlid A."/>
            <person name="Henrissat B."/>
            <person name="Grigoriev I.V."/>
            <person name="Hibbett D.S."/>
            <person name="Martin F."/>
            <person name="Nordberg H.P."/>
            <person name="Cantor M.N."/>
            <person name="Hua S.X."/>
        </authorList>
    </citation>
    <scope>NUCLEOTIDE SEQUENCE [LARGE SCALE GENOMIC DNA]</scope>
    <source>
        <strain evidence="2 3">Marx 270</strain>
    </source>
</reference>
<gene>
    <name evidence="2" type="ORF">M404DRAFT_31377</name>
</gene>
<reference evidence="3" key="2">
    <citation type="submission" date="2015-01" db="EMBL/GenBank/DDBJ databases">
        <title>Evolutionary Origins and Diversification of the Mycorrhizal Mutualists.</title>
        <authorList>
            <consortium name="DOE Joint Genome Institute"/>
            <consortium name="Mycorrhizal Genomics Consortium"/>
            <person name="Kohler A."/>
            <person name="Kuo A."/>
            <person name="Nagy L.G."/>
            <person name="Floudas D."/>
            <person name="Copeland A."/>
            <person name="Barry K.W."/>
            <person name="Cichocki N."/>
            <person name="Veneault-Fourrey C."/>
            <person name="LaButti K."/>
            <person name="Lindquist E.A."/>
            <person name="Lipzen A."/>
            <person name="Lundell T."/>
            <person name="Morin E."/>
            <person name="Murat C."/>
            <person name="Riley R."/>
            <person name="Ohm R."/>
            <person name="Sun H."/>
            <person name="Tunlid A."/>
            <person name="Henrissat B."/>
            <person name="Grigoriev I.V."/>
            <person name="Hibbett D.S."/>
            <person name="Martin F."/>
        </authorList>
    </citation>
    <scope>NUCLEOTIDE SEQUENCE [LARGE SCALE GENOMIC DNA]</scope>
    <source>
        <strain evidence="3">Marx 270</strain>
    </source>
</reference>
<dbReference type="HOGENOM" id="CLU_1960479_0_0_1"/>
<dbReference type="AlphaFoldDB" id="A0A0C3NB87"/>
<keyword evidence="3" id="KW-1185">Reference proteome</keyword>
<evidence type="ECO:0000256" key="1">
    <source>
        <dbReference type="SAM" id="MobiDB-lite"/>
    </source>
</evidence>